<dbReference type="AlphaFoldDB" id="A0A1Y2J0M4"/>
<accession>A0A1Y2J0M4</accession>
<sequence>MIADIPVPKHDVRVGAPINPATTRGYDIMLSMKFETIDDFKAYLAHPNHMKLLKRYGPPLLRDMISYQIDGTAPKSKL</sequence>
<feature type="domain" description="Stress-response A/B barrel" evidence="1">
    <location>
        <begin position="1"/>
        <end position="69"/>
    </location>
</feature>
<dbReference type="InterPro" id="IPR011008">
    <property type="entry name" value="Dimeric_a/b-barrel"/>
</dbReference>
<dbReference type="SUPFAM" id="SSF54909">
    <property type="entry name" value="Dimeric alpha+beta barrel"/>
    <property type="match status" value="1"/>
</dbReference>
<dbReference type="Proteomes" id="UP000193067">
    <property type="component" value="Unassembled WGS sequence"/>
</dbReference>
<gene>
    <name evidence="2" type="ORF">PYCCODRAFT_1432299</name>
</gene>
<reference evidence="2 3" key="1">
    <citation type="journal article" date="2015" name="Biotechnol. Biofuels">
        <title>Enhanced degradation of softwood versus hardwood by the white-rot fungus Pycnoporus coccineus.</title>
        <authorList>
            <person name="Couturier M."/>
            <person name="Navarro D."/>
            <person name="Chevret D."/>
            <person name="Henrissat B."/>
            <person name="Piumi F."/>
            <person name="Ruiz-Duenas F.J."/>
            <person name="Martinez A.T."/>
            <person name="Grigoriev I.V."/>
            <person name="Riley R."/>
            <person name="Lipzen A."/>
            <person name="Berrin J.G."/>
            <person name="Master E.R."/>
            <person name="Rosso M.N."/>
        </authorList>
    </citation>
    <scope>NUCLEOTIDE SEQUENCE [LARGE SCALE GENOMIC DNA]</scope>
    <source>
        <strain evidence="2 3">BRFM310</strain>
    </source>
</reference>
<dbReference type="PROSITE" id="PS51502">
    <property type="entry name" value="S_R_A_B_BARREL"/>
    <property type="match status" value="1"/>
</dbReference>
<evidence type="ECO:0000313" key="3">
    <source>
        <dbReference type="Proteomes" id="UP000193067"/>
    </source>
</evidence>
<keyword evidence="3" id="KW-1185">Reference proteome</keyword>
<dbReference type="InterPro" id="IPR013097">
    <property type="entry name" value="Dabb"/>
</dbReference>
<dbReference type="OrthoDB" id="42919at2759"/>
<dbReference type="Pfam" id="PF07876">
    <property type="entry name" value="Dabb"/>
    <property type="match status" value="1"/>
</dbReference>
<evidence type="ECO:0000313" key="2">
    <source>
        <dbReference type="EMBL" id="OSD05762.1"/>
    </source>
</evidence>
<organism evidence="2 3">
    <name type="scientific">Trametes coccinea (strain BRFM310)</name>
    <name type="common">Pycnoporus coccineus</name>
    <dbReference type="NCBI Taxonomy" id="1353009"/>
    <lineage>
        <taxon>Eukaryota</taxon>
        <taxon>Fungi</taxon>
        <taxon>Dikarya</taxon>
        <taxon>Basidiomycota</taxon>
        <taxon>Agaricomycotina</taxon>
        <taxon>Agaricomycetes</taxon>
        <taxon>Polyporales</taxon>
        <taxon>Polyporaceae</taxon>
        <taxon>Trametes</taxon>
    </lineage>
</organism>
<proteinExistence type="predicted"/>
<evidence type="ECO:0000259" key="1">
    <source>
        <dbReference type="PROSITE" id="PS51502"/>
    </source>
</evidence>
<dbReference type="STRING" id="1353009.A0A1Y2J0M4"/>
<protein>
    <recommendedName>
        <fullName evidence="1">Stress-response A/B barrel domain-containing protein</fullName>
    </recommendedName>
</protein>
<name>A0A1Y2J0M4_TRAC3</name>
<dbReference type="Gene3D" id="3.30.70.100">
    <property type="match status" value="1"/>
</dbReference>
<dbReference type="EMBL" id="KZ084092">
    <property type="protein sequence ID" value="OSD05762.1"/>
    <property type="molecule type" value="Genomic_DNA"/>
</dbReference>